<feature type="compositionally biased region" description="Low complexity" evidence="1">
    <location>
        <begin position="169"/>
        <end position="188"/>
    </location>
</feature>
<keyword evidence="2" id="KW-0812">Transmembrane</keyword>
<evidence type="ECO:0000256" key="3">
    <source>
        <dbReference type="SAM" id="SignalP"/>
    </source>
</evidence>
<reference evidence="4" key="1">
    <citation type="journal article" date="2018" name="Genome Biol. Evol.">
        <title>Genomics and development of Lentinus tigrinus, a white-rot wood-decaying mushroom with dimorphic fruiting bodies.</title>
        <authorList>
            <person name="Wu B."/>
            <person name="Xu Z."/>
            <person name="Knudson A."/>
            <person name="Carlson A."/>
            <person name="Chen N."/>
            <person name="Kovaka S."/>
            <person name="LaButti K."/>
            <person name="Lipzen A."/>
            <person name="Pennachio C."/>
            <person name="Riley R."/>
            <person name="Schakwitz W."/>
            <person name="Umezawa K."/>
            <person name="Ohm R.A."/>
            <person name="Grigoriev I.V."/>
            <person name="Nagy L.G."/>
            <person name="Gibbons J."/>
            <person name="Hibbett D."/>
        </authorList>
    </citation>
    <scope>NUCLEOTIDE SEQUENCE [LARGE SCALE GENOMIC DNA]</scope>
    <source>
        <strain evidence="4">ALCF2SS1-6</strain>
    </source>
</reference>
<feature type="chain" id="PRO_5022704369" description="Mid2 domain-containing protein" evidence="3">
    <location>
        <begin position="23"/>
        <end position="260"/>
    </location>
</feature>
<feature type="compositionally biased region" description="Low complexity" evidence="1">
    <location>
        <begin position="33"/>
        <end position="62"/>
    </location>
</feature>
<keyword evidence="2" id="KW-1133">Transmembrane helix</keyword>
<name>A0A5C2S7X7_9APHY</name>
<keyword evidence="5" id="KW-1185">Reference proteome</keyword>
<evidence type="ECO:0000256" key="1">
    <source>
        <dbReference type="SAM" id="MobiDB-lite"/>
    </source>
</evidence>
<organism evidence="4 5">
    <name type="scientific">Lentinus tigrinus ALCF2SS1-6</name>
    <dbReference type="NCBI Taxonomy" id="1328759"/>
    <lineage>
        <taxon>Eukaryota</taxon>
        <taxon>Fungi</taxon>
        <taxon>Dikarya</taxon>
        <taxon>Basidiomycota</taxon>
        <taxon>Agaricomycotina</taxon>
        <taxon>Agaricomycetes</taxon>
        <taxon>Polyporales</taxon>
        <taxon>Polyporaceae</taxon>
        <taxon>Lentinus</taxon>
    </lineage>
</organism>
<protein>
    <recommendedName>
        <fullName evidence="6">Mid2 domain-containing protein</fullName>
    </recommendedName>
</protein>
<feature type="region of interest" description="Disordered" evidence="1">
    <location>
        <begin position="25"/>
        <end position="65"/>
    </location>
</feature>
<proteinExistence type="predicted"/>
<keyword evidence="3" id="KW-0732">Signal</keyword>
<dbReference type="OrthoDB" id="3266934at2759"/>
<dbReference type="AlphaFoldDB" id="A0A5C2S7X7"/>
<evidence type="ECO:0000256" key="2">
    <source>
        <dbReference type="SAM" id="Phobius"/>
    </source>
</evidence>
<accession>A0A5C2S7X7</accession>
<feature type="transmembrane region" description="Helical" evidence="2">
    <location>
        <begin position="215"/>
        <end position="240"/>
    </location>
</feature>
<sequence length="260" mass="27026">MRTPPAVLAFAALLYLAVPAFAKHGEGEDGTSDAHSASQSSSPSASSSSTSSASSPSPSGASIQFLQPSNATTCQDVMIRWQSTNLNVPITLTVTNDRATASPGVNDNVLISRTLATNLSASANQYMWLDVDVPQGLYVAVAFDTSHTAGVFSQSLPFFVQTGQDSSCLSTGTSSSSSPTSSSNSTRSGVPSPTPTSGASAESDTAQPKKLSPAVLGGVVAGVIVGVILLILVFTFPHYWKEFRLKRARARRPGGPYYLF</sequence>
<feature type="region of interest" description="Disordered" evidence="1">
    <location>
        <begin position="169"/>
        <end position="206"/>
    </location>
</feature>
<feature type="signal peptide" evidence="3">
    <location>
        <begin position="1"/>
        <end position="22"/>
    </location>
</feature>
<keyword evidence="2" id="KW-0472">Membrane</keyword>
<feature type="compositionally biased region" description="Polar residues" evidence="1">
    <location>
        <begin position="189"/>
        <end position="206"/>
    </location>
</feature>
<evidence type="ECO:0000313" key="4">
    <source>
        <dbReference type="EMBL" id="RPD59184.1"/>
    </source>
</evidence>
<evidence type="ECO:0000313" key="5">
    <source>
        <dbReference type="Proteomes" id="UP000313359"/>
    </source>
</evidence>
<dbReference type="EMBL" id="ML122271">
    <property type="protein sequence ID" value="RPD59184.1"/>
    <property type="molecule type" value="Genomic_DNA"/>
</dbReference>
<evidence type="ECO:0008006" key="6">
    <source>
        <dbReference type="Google" id="ProtNLM"/>
    </source>
</evidence>
<dbReference type="Proteomes" id="UP000313359">
    <property type="component" value="Unassembled WGS sequence"/>
</dbReference>
<gene>
    <name evidence="4" type="ORF">L227DRAFT_586745</name>
</gene>